<dbReference type="PANTHER" id="PTHR33383">
    <property type="entry name" value="MEMBRANE PROTEIN INSERTION EFFICIENCY FACTOR-RELATED"/>
    <property type="match status" value="1"/>
</dbReference>
<sequence length="97" mass="11264">MIILTFLFIFTQFVIFDLNRKPSEQSSAKILIFAIVKYQKIISPHIRDHVRCKFTPSCSDYAILAIKKYGAFKGTLKTINRLYRCSPLTDDRGLDYP</sequence>
<evidence type="ECO:0008006" key="2">
    <source>
        <dbReference type="Google" id="ProtNLM"/>
    </source>
</evidence>
<reference evidence="1" key="1">
    <citation type="journal article" date="2014" name="Front. Microbiol.">
        <title>High frequency of phylogenetically diverse reductive dehalogenase-homologous genes in deep subseafloor sedimentary metagenomes.</title>
        <authorList>
            <person name="Kawai M."/>
            <person name="Futagami T."/>
            <person name="Toyoda A."/>
            <person name="Takaki Y."/>
            <person name="Nishi S."/>
            <person name="Hori S."/>
            <person name="Arai W."/>
            <person name="Tsubouchi T."/>
            <person name="Morono Y."/>
            <person name="Uchiyama I."/>
            <person name="Ito T."/>
            <person name="Fujiyama A."/>
            <person name="Inagaki F."/>
            <person name="Takami H."/>
        </authorList>
    </citation>
    <scope>NUCLEOTIDE SEQUENCE</scope>
    <source>
        <strain evidence="1">Expedition CK06-06</strain>
    </source>
</reference>
<dbReference type="PANTHER" id="PTHR33383:SF1">
    <property type="entry name" value="MEMBRANE PROTEIN INSERTION EFFICIENCY FACTOR-RELATED"/>
    <property type="match status" value="1"/>
</dbReference>
<dbReference type="InterPro" id="IPR002696">
    <property type="entry name" value="Membr_insert_effic_factor_YidD"/>
</dbReference>
<evidence type="ECO:0000313" key="1">
    <source>
        <dbReference type="EMBL" id="GAG60187.1"/>
    </source>
</evidence>
<gene>
    <name evidence="1" type="ORF">S01H4_12066</name>
</gene>
<protein>
    <recommendedName>
        <fullName evidence="2">Membrane protein insertion efficiency factor YidD</fullName>
    </recommendedName>
</protein>
<dbReference type="EMBL" id="BART01005045">
    <property type="protein sequence ID" value="GAG60187.1"/>
    <property type="molecule type" value="Genomic_DNA"/>
</dbReference>
<dbReference type="Pfam" id="PF01809">
    <property type="entry name" value="YidD"/>
    <property type="match status" value="1"/>
</dbReference>
<dbReference type="SMART" id="SM01234">
    <property type="entry name" value="Haemolytic"/>
    <property type="match status" value="1"/>
</dbReference>
<accession>X0ZQ35</accession>
<dbReference type="NCBIfam" id="TIGR00278">
    <property type="entry name" value="membrane protein insertion efficiency factor YidD"/>
    <property type="match status" value="1"/>
</dbReference>
<organism evidence="1">
    <name type="scientific">marine sediment metagenome</name>
    <dbReference type="NCBI Taxonomy" id="412755"/>
    <lineage>
        <taxon>unclassified sequences</taxon>
        <taxon>metagenomes</taxon>
        <taxon>ecological metagenomes</taxon>
    </lineage>
</organism>
<name>X0ZQ35_9ZZZZ</name>
<dbReference type="AlphaFoldDB" id="X0ZQ35"/>
<comment type="caution">
    <text evidence="1">The sequence shown here is derived from an EMBL/GenBank/DDBJ whole genome shotgun (WGS) entry which is preliminary data.</text>
</comment>
<proteinExistence type="predicted"/>